<evidence type="ECO:0000313" key="5">
    <source>
        <dbReference type="Proteomes" id="UP000489121"/>
    </source>
</evidence>
<reference evidence="6 7" key="1">
    <citation type="journal article" date="2018" name="Genome Biol.">
        <title>SKESA: strategic k-mer extension for scrupulous assemblies.</title>
        <authorList>
            <person name="Souvorov A."/>
            <person name="Agarwala R."/>
            <person name="Lipman D.J."/>
        </authorList>
    </citation>
    <scope>NUCLEOTIDE SEQUENCE [LARGE SCALE GENOMIC DNA]</scope>
    <source>
        <strain evidence="2 6">CFIAFB20130012</strain>
        <strain evidence="3">CFIAFB20160038</strain>
        <strain evidence="4 7">LiDS0115</strain>
    </source>
</reference>
<evidence type="ECO:0000313" key="7">
    <source>
        <dbReference type="Proteomes" id="UP000841561"/>
    </source>
</evidence>
<dbReference type="Proteomes" id="UP000489121">
    <property type="component" value="Unassembled WGS sequence"/>
</dbReference>
<evidence type="ECO:0000313" key="2">
    <source>
        <dbReference type="EMBL" id="HAB8398183.1"/>
    </source>
</evidence>
<dbReference type="Proteomes" id="UP000840928">
    <property type="component" value="Unassembled WGS sequence"/>
</dbReference>
<evidence type="ECO:0000313" key="1">
    <source>
        <dbReference type="EMBL" id="ECY9782851.1"/>
    </source>
</evidence>
<dbReference type="EMBL" id="DAAIRR010000001">
    <property type="protein sequence ID" value="HAB9174546.1"/>
    <property type="molecule type" value="Genomic_DNA"/>
</dbReference>
<dbReference type="EMBL" id="AALGDA010000018">
    <property type="protein sequence ID" value="ECY9782851.1"/>
    <property type="molecule type" value="Genomic_DNA"/>
</dbReference>
<accession>A0A3D7VIS6</accession>
<dbReference type="EMBL" id="DAAKPP010000002">
    <property type="protein sequence ID" value="HAC3054934.1"/>
    <property type="molecule type" value="Genomic_DNA"/>
</dbReference>
<organism evidence="3">
    <name type="scientific">Listeria monocytogenes</name>
    <dbReference type="NCBI Taxonomy" id="1639"/>
    <lineage>
        <taxon>Bacteria</taxon>
        <taxon>Bacillati</taxon>
        <taxon>Bacillota</taxon>
        <taxon>Bacilli</taxon>
        <taxon>Bacillales</taxon>
        <taxon>Listeriaceae</taxon>
        <taxon>Listeria</taxon>
    </lineage>
</organism>
<dbReference type="Proteomes" id="UP000840197">
    <property type="component" value="Unassembled WGS sequence"/>
</dbReference>
<reference evidence="1 5" key="2">
    <citation type="submission" date="2019-09" db="EMBL/GenBank/DDBJ databases">
        <authorList>
            <consortium name="PulseNet: The National Subtyping Network for Foodborne Disease Surveillance"/>
            <person name="Tarr C.L."/>
            <person name="Trees E."/>
            <person name="Katz L.S."/>
            <person name="Carleton-Romer H.A."/>
            <person name="Stroika S."/>
            <person name="Kucerova Z."/>
            <person name="Roache K.F."/>
            <person name="Sabol A.L."/>
            <person name="Besser J."/>
            <person name="Gerner-Smidt P."/>
        </authorList>
    </citation>
    <scope>NUCLEOTIDE SEQUENCE [LARGE SCALE GENOMIC DNA]</scope>
    <source>
        <strain evidence="1 5">PNUSAL005692</strain>
    </source>
</reference>
<dbReference type="Proteomes" id="UP000841561">
    <property type="component" value="Unassembled WGS sequence"/>
</dbReference>
<comment type="caution">
    <text evidence="3">The sequence shown here is derived from an EMBL/GenBank/DDBJ whole genome shotgun (WGS) entry which is preliminary data.</text>
</comment>
<evidence type="ECO:0000313" key="6">
    <source>
        <dbReference type="Proteomes" id="UP000840197"/>
    </source>
</evidence>
<gene>
    <name evidence="1" type="ORF">F6515_07575</name>
    <name evidence="2" type="ORF">GYR60_06575</name>
    <name evidence="3" type="ORF">GYU24_02400</name>
    <name evidence="4" type="ORF">GZK27_05400</name>
</gene>
<protein>
    <submittedName>
        <fullName evidence="3">Uncharacterized protein</fullName>
    </submittedName>
</protein>
<name>A0A3D7VIS6_LISMN</name>
<sequence length="76" mass="8936">MPKQNRRSIDENANDELLDLEISKALEEVKTDEEYKKIIRATLGKWLNNLQEGNIRLESVNDLKTLIEADRLLRRD</sequence>
<evidence type="ECO:0000313" key="4">
    <source>
        <dbReference type="EMBL" id="HAC3054934.1"/>
    </source>
</evidence>
<proteinExistence type="predicted"/>
<dbReference type="EMBL" id="DAAIHR010000005">
    <property type="protein sequence ID" value="HAB8398183.1"/>
    <property type="molecule type" value="Genomic_DNA"/>
</dbReference>
<dbReference type="RefSeq" id="WP_003731508.1">
    <property type="nucleotide sequence ID" value="NC_021826.1"/>
</dbReference>
<dbReference type="AlphaFoldDB" id="A0A3D7VIS6"/>
<evidence type="ECO:0000313" key="3">
    <source>
        <dbReference type="EMBL" id="HAB9174546.1"/>
    </source>
</evidence>
<reference evidence="3" key="3">
    <citation type="submission" date="2020-01" db="EMBL/GenBank/DDBJ databases">
        <authorList>
            <consortium name="NCBI Pathogen Detection Project"/>
        </authorList>
    </citation>
    <scope>NUCLEOTIDE SEQUENCE</scope>
    <source>
        <strain evidence="2">CFIAFB20130012</strain>
        <strain evidence="3">CFIAFB20160038</strain>
        <strain evidence="4">LiDS0115</strain>
    </source>
</reference>